<accession>E4PSW7</accession>
<evidence type="ECO:0000313" key="2">
    <source>
        <dbReference type="Proteomes" id="UP000008712"/>
    </source>
</evidence>
<dbReference type="Proteomes" id="UP000008712">
    <property type="component" value="Chromosome"/>
</dbReference>
<dbReference type="AlphaFoldDB" id="E4PSW7"/>
<proteinExistence type="predicted"/>
<reference evidence="1 2" key="2">
    <citation type="journal article" date="2012" name="J. Bacteriol.">
        <title>Complete Genome Sequences of Mycoplasma leachii Strain PG50T and the Pathogenic Mycoplasma mycoides subsp. mycoides Small Colony Biotype Strain Gladysdale.</title>
        <authorList>
            <person name="Wise K.S."/>
            <person name="Calcutt M.J."/>
            <person name="Foecking M.F."/>
            <person name="Madupu R."/>
            <person name="Deboy R.T."/>
            <person name="Roske K."/>
            <person name="Hvinden M.L."/>
            <person name="Martin T.R."/>
            <person name="Durkin A.S."/>
            <person name="Glass J.I."/>
            <person name="Methe B.A."/>
        </authorList>
    </citation>
    <scope>NUCLEOTIDE SEQUENCE [LARGE SCALE GENOMIC DNA]</scope>
    <source>
        <strain evidence="2">DSM 21131 / NCTC 10133 / N29 / PG50</strain>
    </source>
</reference>
<dbReference type="RefSeq" id="WP_013448148.1">
    <property type="nucleotide sequence ID" value="NC_014751.1"/>
</dbReference>
<sequence length="55" mass="6365">MIGDKYSFWPLTLNSVTSVHQTQIQQRISEVSDSIKKENIELETITKELDSKVKK</sequence>
<name>E4PSW7_MYCLG</name>
<organism evidence="1 2">
    <name type="scientific">Mycoplasma leachii (strain DSM 21131 / NCTC 10133 / N29 / PG50)</name>
    <dbReference type="NCBI Taxonomy" id="880447"/>
    <lineage>
        <taxon>Bacteria</taxon>
        <taxon>Bacillati</taxon>
        <taxon>Mycoplasmatota</taxon>
        <taxon>Mollicutes</taxon>
        <taxon>Mycoplasmataceae</taxon>
        <taxon>Mycoplasma</taxon>
    </lineage>
</organism>
<protein>
    <submittedName>
        <fullName evidence="1">Conserved domain protein</fullName>
    </submittedName>
</protein>
<reference evidence="2" key="1">
    <citation type="submission" date="2010-07" db="EMBL/GenBank/DDBJ databases">
        <title>Genome sequence of Mycoplasma leachii PG50 MU clone A8.</title>
        <authorList>
            <person name="Wise K."/>
            <person name="Calcutt M.J."/>
            <person name="Foecking M.F."/>
            <person name="Madupu R."/>
            <person name="DeBoy R.T."/>
            <person name="Roske K."/>
            <person name="Martin T.R."/>
            <person name="Hvinden M.L."/>
            <person name="Durkin A.S."/>
            <person name="Glass J."/>
            <person name="Methe B.A."/>
        </authorList>
    </citation>
    <scope>NUCLEOTIDE SEQUENCE [LARGE SCALE GENOMIC DNA]</scope>
    <source>
        <strain evidence="2">DSM 21131 / NCTC 10133 / N29 / PG50</strain>
    </source>
</reference>
<keyword evidence="2" id="KW-1185">Reference proteome</keyword>
<dbReference type="KEGG" id="mlc:MSB_A0923"/>
<gene>
    <name evidence="1" type="ordered locus">MSB_A0923</name>
</gene>
<dbReference type="EMBL" id="CP002108">
    <property type="protein sequence ID" value="ADR23792.1"/>
    <property type="molecule type" value="Genomic_DNA"/>
</dbReference>
<evidence type="ECO:0000313" key="1">
    <source>
        <dbReference type="EMBL" id="ADR23792.1"/>
    </source>
</evidence>
<dbReference type="HOGENOM" id="CLU_3027447_0_0_14"/>